<dbReference type="InterPro" id="IPR043426">
    <property type="entry name" value="MltB-like"/>
</dbReference>
<dbReference type="InterPro" id="IPR006311">
    <property type="entry name" value="TAT_signal"/>
</dbReference>
<dbReference type="GO" id="GO:0009253">
    <property type="term" value="P:peptidoglycan catabolic process"/>
    <property type="evidence" value="ECO:0007669"/>
    <property type="project" value="TreeGrafter"/>
</dbReference>
<dbReference type="PANTHER" id="PTHR30163">
    <property type="entry name" value="MEMBRANE-BOUND LYTIC MUREIN TRANSGLYCOSYLASE B"/>
    <property type="match status" value="1"/>
</dbReference>
<dbReference type="PROSITE" id="PS51257">
    <property type="entry name" value="PROKAR_LIPOPROTEIN"/>
    <property type="match status" value="1"/>
</dbReference>
<dbReference type="InterPro" id="IPR023346">
    <property type="entry name" value="Lysozyme-like_dom_sf"/>
</dbReference>
<dbReference type="SUPFAM" id="SSF53955">
    <property type="entry name" value="Lysozyme-like"/>
    <property type="match status" value="1"/>
</dbReference>
<dbReference type="Gene3D" id="1.10.8.350">
    <property type="entry name" value="Bacterial muramidase"/>
    <property type="match status" value="1"/>
</dbReference>
<reference evidence="1 2" key="1">
    <citation type="journal article" date="2015" name="Genome Announc.">
        <title>Closed Genome Sequence of Octadecabacter temperatus SB1, the First Mesophilic Species of the Genus Octadecabacter.</title>
        <authorList>
            <person name="Voget S."/>
            <person name="Billerbeck S."/>
            <person name="Simon M."/>
            <person name="Daniel R."/>
        </authorList>
    </citation>
    <scope>NUCLEOTIDE SEQUENCE [LARGE SCALE GENOMIC DNA]</scope>
    <source>
        <strain evidence="1 2">SB1</strain>
    </source>
</reference>
<dbReference type="FunFam" id="1.10.8.350:FF:000001">
    <property type="entry name" value="Lytic murein transglycosylase B"/>
    <property type="match status" value="1"/>
</dbReference>
<dbReference type="NCBIfam" id="TIGR02283">
    <property type="entry name" value="MltB_2"/>
    <property type="match status" value="1"/>
</dbReference>
<proteinExistence type="predicted"/>
<dbReference type="InterPro" id="IPR036366">
    <property type="entry name" value="PGBDSf"/>
</dbReference>
<dbReference type="InterPro" id="IPR036365">
    <property type="entry name" value="PGBD-like_sf"/>
</dbReference>
<dbReference type="STRING" id="1458307.OSB_24890"/>
<keyword evidence="1" id="KW-0456">Lyase</keyword>
<accession>A0A0K0Y7S3</accession>
<sequence>MSMNRRHFIAAAATMSITACVGNAPTAQPVSSGGLPADLRPVANADFTSWVARFKSRATNAGISSATFDAAFANAGYLPGVVTRDGSQIQTRRTLEEYLSIATSDDRLSKGRAALARYGNTLNAIEARYGVDAHIVAAIWGMESQFGEKRGLIPVVSSTATLAFDGRRGDFYESQLVAALRILERGDTTPSQLTGSWAGAMGHTQFIPTSYQSFAVDFNGDGRRDIWNDDPADALASTASYLERNGWRSGLKWGAETGTGGPDGRTIQPQAGGVRFTVTRNFNVIKTYNNSDLYALGVGHLADRLGGAGPLQGSFPRDANGLSREDRLAIQRGLAARGYDVGTIDGVIGRLTEAAISDFQQRQGLAVTGVASAEVLSNLR</sequence>
<dbReference type="RefSeq" id="WP_049835274.1">
    <property type="nucleotide sequence ID" value="NZ_CP012160.1"/>
</dbReference>
<dbReference type="KEGG" id="otm:OSB_24890"/>
<dbReference type="PANTHER" id="PTHR30163:SF8">
    <property type="entry name" value="LYTIC MUREIN TRANSGLYCOSYLASE"/>
    <property type="match status" value="1"/>
</dbReference>
<protein>
    <submittedName>
        <fullName evidence="1">Membrane-bound lytic murein transglycosylase B</fullName>
        <ecNumber evidence="1">4.2.2.-</ecNumber>
    </submittedName>
</protein>
<dbReference type="EC" id="4.2.2.-" evidence="1"/>
<dbReference type="InterPro" id="IPR002477">
    <property type="entry name" value="Peptidoglycan-bd-like"/>
</dbReference>
<evidence type="ECO:0000313" key="1">
    <source>
        <dbReference type="EMBL" id="AKS47024.1"/>
    </source>
</evidence>
<dbReference type="Gene3D" id="1.10.101.10">
    <property type="entry name" value="PGBD-like superfamily/PGBD"/>
    <property type="match status" value="1"/>
</dbReference>
<dbReference type="InterPro" id="IPR011970">
    <property type="entry name" value="MltB_2"/>
</dbReference>
<gene>
    <name evidence="1" type="primary">mltB_4</name>
    <name evidence="1" type="ORF">OSB_24890</name>
</gene>
<dbReference type="GO" id="GO:0008933">
    <property type="term" value="F:peptidoglycan lytic transglycosylase activity"/>
    <property type="evidence" value="ECO:0007669"/>
    <property type="project" value="TreeGrafter"/>
</dbReference>
<dbReference type="CDD" id="cd13399">
    <property type="entry name" value="Slt35-like"/>
    <property type="match status" value="1"/>
</dbReference>
<organism evidence="1 2">
    <name type="scientific">Octadecabacter temperatus</name>
    <dbReference type="NCBI Taxonomy" id="1458307"/>
    <lineage>
        <taxon>Bacteria</taxon>
        <taxon>Pseudomonadati</taxon>
        <taxon>Pseudomonadota</taxon>
        <taxon>Alphaproteobacteria</taxon>
        <taxon>Rhodobacterales</taxon>
        <taxon>Roseobacteraceae</taxon>
        <taxon>Octadecabacter</taxon>
    </lineage>
</organism>
<dbReference type="InterPro" id="IPR031304">
    <property type="entry name" value="SLT_2"/>
</dbReference>
<dbReference type="OrthoDB" id="9808544at2"/>
<dbReference type="PATRIC" id="fig|1458307.3.peg.2511"/>
<name>A0A0K0Y7S3_9RHOB</name>
<dbReference type="SUPFAM" id="SSF47090">
    <property type="entry name" value="PGBD-like"/>
    <property type="match status" value="1"/>
</dbReference>
<dbReference type="Pfam" id="PF13406">
    <property type="entry name" value="SLT_2"/>
    <property type="match status" value="2"/>
</dbReference>
<dbReference type="PROSITE" id="PS51318">
    <property type="entry name" value="TAT"/>
    <property type="match status" value="1"/>
</dbReference>
<dbReference type="Proteomes" id="UP000067444">
    <property type="component" value="Chromosome"/>
</dbReference>
<evidence type="ECO:0000313" key="2">
    <source>
        <dbReference type="Proteomes" id="UP000067444"/>
    </source>
</evidence>
<dbReference type="EMBL" id="CP012160">
    <property type="protein sequence ID" value="AKS47024.1"/>
    <property type="molecule type" value="Genomic_DNA"/>
</dbReference>
<dbReference type="AlphaFoldDB" id="A0A0K0Y7S3"/>
<keyword evidence="2" id="KW-1185">Reference proteome</keyword>
<dbReference type="Gene3D" id="1.10.530.10">
    <property type="match status" value="2"/>
</dbReference>
<dbReference type="Pfam" id="PF01471">
    <property type="entry name" value="PG_binding_1"/>
    <property type="match status" value="1"/>
</dbReference>